<dbReference type="RefSeq" id="WP_039411747.1">
    <property type="nucleotide sequence ID" value="NZ_JWSZ01000001.1"/>
</dbReference>
<protein>
    <submittedName>
        <fullName evidence="2">Leucyl-tRNA synthetase</fullName>
    </submittedName>
</protein>
<keyword evidence="1" id="KW-0472">Membrane</keyword>
<evidence type="ECO:0000313" key="3">
    <source>
        <dbReference type="Proteomes" id="UP000031202"/>
    </source>
</evidence>
<keyword evidence="1" id="KW-0812">Transmembrane</keyword>
<keyword evidence="2" id="KW-0030">Aminoacyl-tRNA synthetase</keyword>
<dbReference type="AlphaFoldDB" id="A0A0B4D756"/>
<reference evidence="2 3" key="1">
    <citation type="submission" date="2014-12" db="EMBL/GenBank/DDBJ databases">
        <title>Genome sequencing of Microbacterium hominis TPW29.</title>
        <authorList>
            <person name="Tan P.W."/>
            <person name="Chan K.-G."/>
        </authorList>
    </citation>
    <scope>NUCLEOTIDE SEQUENCE [LARGE SCALE GENOMIC DNA]</scope>
    <source>
        <strain evidence="2 3">TPW29</strain>
    </source>
</reference>
<comment type="caution">
    <text evidence="2">The sequence shown here is derived from an EMBL/GenBank/DDBJ whole genome shotgun (WGS) entry which is preliminary data.</text>
</comment>
<dbReference type="Proteomes" id="UP000031202">
    <property type="component" value="Unassembled WGS sequence"/>
</dbReference>
<feature type="transmembrane region" description="Helical" evidence="1">
    <location>
        <begin position="104"/>
        <end position="129"/>
    </location>
</feature>
<feature type="transmembrane region" description="Helical" evidence="1">
    <location>
        <begin position="12"/>
        <end position="33"/>
    </location>
</feature>
<organism evidence="2 3">
    <name type="scientific">Microbacterium hominis</name>
    <dbReference type="NCBI Taxonomy" id="162426"/>
    <lineage>
        <taxon>Bacteria</taxon>
        <taxon>Bacillati</taxon>
        <taxon>Actinomycetota</taxon>
        <taxon>Actinomycetes</taxon>
        <taxon>Micrococcales</taxon>
        <taxon>Microbacteriaceae</taxon>
        <taxon>Microbacterium</taxon>
    </lineage>
</organism>
<dbReference type="GO" id="GO:0004812">
    <property type="term" value="F:aminoacyl-tRNA ligase activity"/>
    <property type="evidence" value="ECO:0007669"/>
    <property type="project" value="UniProtKB-KW"/>
</dbReference>
<keyword evidence="1" id="KW-1133">Transmembrane helix</keyword>
<sequence length="131" mass="14100">MDHAIDALIEIFTWVGFGAFLLLAIAVVIAWAADGTWLPAEAIIDRDGGDPVVRWFDADGDANSAPLSPADAVVIGDADAASIWYRHGWQGRMRLHRRPAGLRALTWSAAGMLALGVVSLVTGWVLYFVRG</sequence>
<evidence type="ECO:0000256" key="1">
    <source>
        <dbReference type="SAM" id="Phobius"/>
    </source>
</evidence>
<dbReference type="EMBL" id="JWSZ01000001">
    <property type="protein sequence ID" value="KIC60020.1"/>
    <property type="molecule type" value="Genomic_DNA"/>
</dbReference>
<accession>A0A0B4D756</accession>
<proteinExistence type="predicted"/>
<gene>
    <name evidence="2" type="ORF">RM52_00985</name>
</gene>
<name>A0A0B4D756_9MICO</name>
<evidence type="ECO:0000313" key="2">
    <source>
        <dbReference type="EMBL" id="KIC60020.1"/>
    </source>
</evidence>
<keyword evidence="2" id="KW-0436">Ligase</keyword>